<evidence type="ECO:0000259" key="1">
    <source>
        <dbReference type="PROSITE" id="PS51352"/>
    </source>
</evidence>
<dbReference type="RefSeq" id="WP_061834051.1">
    <property type="nucleotide sequence ID" value="NZ_LUKE01000001.1"/>
</dbReference>
<dbReference type="AlphaFoldDB" id="A0A150WQA2"/>
<feature type="domain" description="Thioredoxin" evidence="1">
    <location>
        <begin position="1"/>
        <end position="150"/>
    </location>
</feature>
<organism evidence="2 3">
    <name type="scientific">Bdellovibrio bacteriovorus</name>
    <dbReference type="NCBI Taxonomy" id="959"/>
    <lineage>
        <taxon>Bacteria</taxon>
        <taxon>Pseudomonadati</taxon>
        <taxon>Bdellovibrionota</taxon>
        <taxon>Bdellovibrionia</taxon>
        <taxon>Bdellovibrionales</taxon>
        <taxon>Pseudobdellovibrionaceae</taxon>
        <taxon>Bdellovibrio</taxon>
    </lineage>
</organism>
<dbReference type="PANTHER" id="PTHR42852">
    <property type="entry name" value="THIOL:DISULFIDE INTERCHANGE PROTEIN DSBE"/>
    <property type="match status" value="1"/>
</dbReference>
<dbReference type="PROSITE" id="PS51352">
    <property type="entry name" value="THIOREDOXIN_2"/>
    <property type="match status" value="1"/>
</dbReference>
<dbReference type="PANTHER" id="PTHR42852:SF13">
    <property type="entry name" value="PROTEIN DIPZ"/>
    <property type="match status" value="1"/>
</dbReference>
<sequence length="158" mass="17969">MKAQQLQVSQWLNTSPDYHLDVEAPRIKVIHAFQMLCPGCVYHGVPQTMEIFERLKGLSVDVVGLHTVFENHHAMGPEALKVFIKEWRIPFPVGVDEHREGEWMPLTMKAYDMQGTPTTIIIDQNGEIVLQHFGILDTEKLIEFVSSLATQTQTTKQA</sequence>
<dbReference type="InterPro" id="IPR050553">
    <property type="entry name" value="Thioredoxin_ResA/DsbE_sf"/>
</dbReference>
<dbReference type="InterPro" id="IPR013766">
    <property type="entry name" value="Thioredoxin_domain"/>
</dbReference>
<comment type="caution">
    <text evidence="2">The sequence shown here is derived from an EMBL/GenBank/DDBJ whole genome shotgun (WGS) entry which is preliminary data.</text>
</comment>
<evidence type="ECO:0000313" key="2">
    <source>
        <dbReference type="EMBL" id="KYG66487.1"/>
    </source>
</evidence>
<proteinExistence type="predicted"/>
<name>A0A150WQA2_BDEBC</name>
<accession>A0A150WQA2</accession>
<dbReference type="SUPFAM" id="SSF52833">
    <property type="entry name" value="Thioredoxin-like"/>
    <property type="match status" value="1"/>
</dbReference>
<keyword evidence="3" id="KW-1185">Reference proteome</keyword>
<evidence type="ECO:0000313" key="3">
    <source>
        <dbReference type="Proteomes" id="UP000075320"/>
    </source>
</evidence>
<dbReference type="CDD" id="cd02966">
    <property type="entry name" value="TlpA_like_family"/>
    <property type="match status" value="1"/>
</dbReference>
<gene>
    <name evidence="2" type="ORF">AZI86_05420</name>
</gene>
<dbReference type="Gene3D" id="3.40.30.10">
    <property type="entry name" value="Glutaredoxin"/>
    <property type="match status" value="1"/>
</dbReference>
<dbReference type="Proteomes" id="UP000075320">
    <property type="component" value="Unassembled WGS sequence"/>
</dbReference>
<protein>
    <recommendedName>
        <fullName evidence="1">Thioredoxin domain-containing protein</fullName>
    </recommendedName>
</protein>
<dbReference type="EMBL" id="LUKE01000001">
    <property type="protein sequence ID" value="KYG66487.1"/>
    <property type="molecule type" value="Genomic_DNA"/>
</dbReference>
<reference evidence="2 3" key="1">
    <citation type="submission" date="2016-03" db="EMBL/GenBank/DDBJ databases">
        <authorList>
            <person name="Ploux O."/>
        </authorList>
    </citation>
    <scope>NUCLEOTIDE SEQUENCE [LARGE SCALE GENOMIC DNA]</scope>
    <source>
        <strain evidence="2 3">R0</strain>
    </source>
</reference>
<dbReference type="InterPro" id="IPR036249">
    <property type="entry name" value="Thioredoxin-like_sf"/>
</dbReference>